<evidence type="ECO:0000313" key="6">
    <source>
        <dbReference type="EMBL" id="KFM66795.1"/>
    </source>
</evidence>
<dbReference type="Proteomes" id="UP000054359">
    <property type="component" value="Unassembled WGS sequence"/>
</dbReference>
<evidence type="ECO:0000256" key="4">
    <source>
        <dbReference type="ARBA" id="ARBA00022694"/>
    </source>
</evidence>
<dbReference type="InterPro" id="IPR036322">
    <property type="entry name" value="WD40_repeat_dom_sf"/>
</dbReference>
<protein>
    <recommendedName>
        <fullName evidence="8">WD repeat-containing protein 6</fullName>
    </recommendedName>
</protein>
<evidence type="ECO:0008006" key="8">
    <source>
        <dbReference type="Google" id="ProtNLM"/>
    </source>
</evidence>
<gene>
    <name evidence="6" type="ORF">X975_09004</name>
</gene>
<comment type="subcellular location">
    <subcellularLocation>
        <location evidence="1">Cytoplasm</location>
    </subcellularLocation>
</comment>
<dbReference type="AlphaFoldDB" id="A0A087TNV6"/>
<dbReference type="SUPFAM" id="SSF50978">
    <property type="entry name" value="WD40 repeat-like"/>
    <property type="match status" value="1"/>
</dbReference>
<dbReference type="GO" id="GO:0030488">
    <property type="term" value="P:tRNA methylation"/>
    <property type="evidence" value="ECO:0007669"/>
    <property type="project" value="TreeGrafter"/>
</dbReference>
<sequence>MSTTDKGWLSQYNIKTKNWKDIFHDKSNASYCVSSISYKSAYIALGNMHGYLFLSKYERAGIDLKKFKVCESKICSIHWVDKKNDHFLTCGIQGYMILWKVQVGDELSIECIQKLHLPKCKPHWWSTTALFLESESCLIVGDKGGNIHIYTLHVACYSNNLENPRMTFSCIHGENGVTDIQEHNSLVYSSGRDARVLVHCISNGCLKLLHCLKGPYDLEWIGKMLFYGDD</sequence>
<dbReference type="PANTHER" id="PTHR14344:SF3">
    <property type="entry name" value="WD REPEAT-CONTAINING PROTEIN 6"/>
    <property type="match status" value="1"/>
</dbReference>
<dbReference type="PANTHER" id="PTHR14344">
    <property type="entry name" value="WD REPEAT PROTEIN"/>
    <property type="match status" value="1"/>
</dbReference>
<dbReference type="InterPro" id="IPR051973">
    <property type="entry name" value="tRNA_Anticodon_Mtase-Reg"/>
</dbReference>
<dbReference type="GO" id="GO:0005737">
    <property type="term" value="C:cytoplasm"/>
    <property type="evidence" value="ECO:0007669"/>
    <property type="project" value="UniProtKB-SubCell"/>
</dbReference>
<dbReference type="Gene3D" id="2.130.10.10">
    <property type="entry name" value="YVTN repeat-like/Quinoprotein amine dehydrogenase"/>
    <property type="match status" value="1"/>
</dbReference>
<dbReference type="STRING" id="407821.A0A087TNV6"/>
<evidence type="ECO:0000256" key="3">
    <source>
        <dbReference type="ARBA" id="ARBA00022574"/>
    </source>
</evidence>
<keyword evidence="3" id="KW-0853">WD repeat</keyword>
<keyword evidence="7" id="KW-1185">Reference proteome</keyword>
<evidence type="ECO:0000256" key="5">
    <source>
        <dbReference type="ARBA" id="ARBA00022737"/>
    </source>
</evidence>
<keyword evidence="4" id="KW-0819">tRNA processing</keyword>
<feature type="non-terminal residue" evidence="6">
    <location>
        <position position="230"/>
    </location>
</feature>
<evidence type="ECO:0000256" key="2">
    <source>
        <dbReference type="ARBA" id="ARBA00022490"/>
    </source>
</evidence>
<name>A0A087TNV6_STEMI</name>
<evidence type="ECO:0000256" key="1">
    <source>
        <dbReference type="ARBA" id="ARBA00004496"/>
    </source>
</evidence>
<keyword evidence="2" id="KW-0963">Cytoplasm</keyword>
<accession>A0A087TNV6</accession>
<dbReference type="OrthoDB" id="5594999at2759"/>
<proteinExistence type="predicted"/>
<evidence type="ECO:0000313" key="7">
    <source>
        <dbReference type="Proteomes" id="UP000054359"/>
    </source>
</evidence>
<dbReference type="InterPro" id="IPR015943">
    <property type="entry name" value="WD40/YVTN_repeat-like_dom_sf"/>
</dbReference>
<dbReference type="EMBL" id="KK116098">
    <property type="protein sequence ID" value="KFM66795.1"/>
    <property type="molecule type" value="Genomic_DNA"/>
</dbReference>
<keyword evidence="5" id="KW-0677">Repeat</keyword>
<organism evidence="6 7">
    <name type="scientific">Stegodyphus mimosarum</name>
    <name type="common">African social velvet spider</name>
    <dbReference type="NCBI Taxonomy" id="407821"/>
    <lineage>
        <taxon>Eukaryota</taxon>
        <taxon>Metazoa</taxon>
        <taxon>Ecdysozoa</taxon>
        <taxon>Arthropoda</taxon>
        <taxon>Chelicerata</taxon>
        <taxon>Arachnida</taxon>
        <taxon>Araneae</taxon>
        <taxon>Araneomorphae</taxon>
        <taxon>Entelegynae</taxon>
        <taxon>Eresoidea</taxon>
        <taxon>Eresidae</taxon>
        <taxon>Stegodyphus</taxon>
    </lineage>
</organism>
<reference evidence="6 7" key="1">
    <citation type="submission" date="2013-11" db="EMBL/GenBank/DDBJ databases">
        <title>Genome sequencing of Stegodyphus mimosarum.</title>
        <authorList>
            <person name="Bechsgaard J."/>
        </authorList>
    </citation>
    <scope>NUCLEOTIDE SEQUENCE [LARGE SCALE GENOMIC DNA]</scope>
</reference>